<dbReference type="AlphaFoldDB" id="A0AAW3MXJ9"/>
<evidence type="ECO:0000313" key="3">
    <source>
        <dbReference type="Proteomes" id="UP000056453"/>
    </source>
</evidence>
<dbReference type="EMBL" id="LPBJ01000047">
    <property type="protein sequence ID" value="KVP98285.1"/>
    <property type="molecule type" value="Genomic_DNA"/>
</dbReference>
<proteinExistence type="predicted"/>
<evidence type="ECO:0000256" key="1">
    <source>
        <dbReference type="SAM" id="MobiDB-lite"/>
    </source>
</evidence>
<feature type="region of interest" description="Disordered" evidence="1">
    <location>
        <begin position="43"/>
        <end position="84"/>
    </location>
</feature>
<sequence length="84" mass="9486">MLAAILAISGTSQAQVSPTPRARVQQEDALTSHVQPNAHRVVDPAEKSYAHGMDYTQESRLNDRLRDEQRHKARVRKEQTRALP</sequence>
<organism evidence="2 3">
    <name type="scientific">Burkholderia ubonensis</name>
    <dbReference type="NCBI Taxonomy" id="101571"/>
    <lineage>
        <taxon>Bacteria</taxon>
        <taxon>Pseudomonadati</taxon>
        <taxon>Pseudomonadota</taxon>
        <taxon>Betaproteobacteria</taxon>
        <taxon>Burkholderiales</taxon>
        <taxon>Burkholderiaceae</taxon>
        <taxon>Burkholderia</taxon>
        <taxon>Burkholderia cepacia complex</taxon>
    </lineage>
</organism>
<feature type="compositionally biased region" description="Basic and acidic residues" evidence="1">
    <location>
        <begin position="60"/>
        <end position="84"/>
    </location>
</feature>
<comment type="caution">
    <text evidence="2">The sequence shown here is derived from an EMBL/GenBank/DDBJ whole genome shotgun (WGS) entry which is preliminary data.</text>
</comment>
<protein>
    <recommendedName>
        <fullName evidence="4">DUF4148 domain-containing protein</fullName>
    </recommendedName>
</protein>
<dbReference type="Proteomes" id="UP000056453">
    <property type="component" value="Unassembled WGS sequence"/>
</dbReference>
<keyword evidence="3" id="KW-1185">Reference proteome</keyword>
<evidence type="ECO:0008006" key="4">
    <source>
        <dbReference type="Google" id="ProtNLM"/>
    </source>
</evidence>
<name>A0AAW3MXJ9_9BURK</name>
<evidence type="ECO:0000313" key="2">
    <source>
        <dbReference type="EMBL" id="KVP98285.1"/>
    </source>
</evidence>
<accession>A0AAW3MXJ9</accession>
<reference evidence="2 3" key="1">
    <citation type="submission" date="2015-11" db="EMBL/GenBank/DDBJ databases">
        <title>Expanding the genomic diversity of Burkholderia species for the development of highly accurate diagnostics.</title>
        <authorList>
            <person name="Sahl J."/>
            <person name="Keim P."/>
            <person name="Wagner D."/>
        </authorList>
    </citation>
    <scope>NUCLEOTIDE SEQUENCE [LARGE SCALE GENOMIC DNA]</scope>
    <source>
        <strain evidence="2 3">MSMB1808WGS</strain>
    </source>
</reference>
<gene>
    <name evidence="2" type="ORF">WJ96_07125</name>
</gene>